<dbReference type="AlphaFoldDB" id="A0A2N0NPA5"/>
<feature type="transmembrane region" description="Helical" evidence="1">
    <location>
        <begin position="6"/>
        <end position="28"/>
    </location>
</feature>
<evidence type="ECO:0000313" key="3">
    <source>
        <dbReference type="Proteomes" id="UP000232722"/>
    </source>
</evidence>
<name>A0A2N0NPA5_9GLOM</name>
<dbReference type="VEuPathDB" id="FungiDB:FUN_020695"/>
<keyword evidence="1" id="KW-0812">Transmembrane</keyword>
<dbReference type="EMBL" id="LLXJ01003924">
    <property type="protein sequence ID" value="PKB96401.1"/>
    <property type="molecule type" value="Genomic_DNA"/>
</dbReference>
<evidence type="ECO:0000313" key="2">
    <source>
        <dbReference type="EMBL" id="PKB96401.1"/>
    </source>
</evidence>
<dbReference type="Proteomes" id="UP000232722">
    <property type="component" value="Unassembled WGS sequence"/>
</dbReference>
<organism evidence="2 3">
    <name type="scientific">Rhizophagus irregularis</name>
    <dbReference type="NCBI Taxonomy" id="588596"/>
    <lineage>
        <taxon>Eukaryota</taxon>
        <taxon>Fungi</taxon>
        <taxon>Fungi incertae sedis</taxon>
        <taxon>Mucoromycota</taxon>
        <taxon>Glomeromycotina</taxon>
        <taxon>Glomeromycetes</taxon>
        <taxon>Glomerales</taxon>
        <taxon>Glomeraceae</taxon>
        <taxon>Rhizophagus</taxon>
    </lineage>
</organism>
<evidence type="ECO:0000256" key="1">
    <source>
        <dbReference type="SAM" id="Phobius"/>
    </source>
</evidence>
<dbReference type="VEuPathDB" id="FungiDB:RhiirFUN_010535"/>
<keyword evidence="1" id="KW-0472">Membrane</keyword>
<reference evidence="2 3" key="2">
    <citation type="submission" date="2017-09" db="EMBL/GenBank/DDBJ databases">
        <title>Extensive intraspecific genome diversity in a model arbuscular mycorrhizal fungus.</title>
        <authorList>
            <person name="Chen E.C."/>
            <person name="Morin E."/>
            <person name="Beaudet D."/>
            <person name="Noel J."/>
            <person name="Ndikumana S."/>
            <person name="Charron P."/>
            <person name="St-Onge C."/>
            <person name="Giorgi J."/>
            <person name="Grigoriev I.V."/>
            <person name="Roux C."/>
            <person name="Martin F.M."/>
            <person name="Corradi N."/>
        </authorList>
    </citation>
    <scope>NUCLEOTIDE SEQUENCE [LARGE SCALE GENOMIC DNA]</scope>
    <source>
        <strain evidence="2 3">A5</strain>
    </source>
</reference>
<comment type="caution">
    <text evidence="2">The sequence shown here is derived from an EMBL/GenBank/DDBJ whole genome shotgun (WGS) entry which is preliminary data.</text>
</comment>
<keyword evidence="1" id="KW-1133">Transmembrane helix</keyword>
<sequence length="156" mass="17746">MSFLALPAIFLLVILTIFMGIVNMWMILKQKISDKLSTRDIKINTSITAEITKIKNEINTKIGNELSTRDIKIANELSAHLSEINTTFTVELGRINNDLNNKLTAEIGNFKTRDVMLATPQKRKKYWKDLITLKKPAIMILDSALKKIRSDLDSQI</sequence>
<proteinExistence type="predicted"/>
<gene>
    <name evidence="2" type="ORF">RhiirA5_434905</name>
</gene>
<dbReference type="VEuPathDB" id="FungiDB:RhiirA1_472935"/>
<accession>A0A2N0NPA5</accession>
<protein>
    <submittedName>
        <fullName evidence="2">Uncharacterized protein</fullName>
    </submittedName>
</protein>
<reference evidence="2 3" key="1">
    <citation type="submission" date="2016-04" db="EMBL/GenBank/DDBJ databases">
        <title>Genome analyses suggest a sexual origin of heterokaryosis in a supposedly ancient asexual fungus.</title>
        <authorList>
            <person name="Ropars J."/>
            <person name="Sedzielewska K."/>
            <person name="Noel J."/>
            <person name="Charron P."/>
            <person name="Farinelli L."/>
            <person name="Marton T."/>
            <person name="Kruger M."/>
            <person name="Pelin A."/>
            <person name="Brachmann A."/>
            <person name="Corradi N."/>
        </authorList>
    </citation>
    <scope>NUCLEOTIDE SEQUENCE [LARGE SCALE GENOMIC DNA]</scope>
    <source>
        <strain evidence="2 3">A5</strain>
    </source>
</reference>